<protein>
    <recommendedName>
        <fullName evidence="3">Fungal N-terminal domain-containing protein</fullName>
    </recommendedName>
</protein>
<dbReference type="Proteomes" id="UP001642405">
    <property type="component" value="Unassembled WGS sequence"/>
</dbReference>
<gene>
    <name evidence="1" type="ORF">SCUCBS95973_002243</name>
</gene>
<organism evidence="1 2">
    <name type="scientific">Sporothrix curviconia</name>
    <dbReference type="NCBI Taxonomy" id="1260050"/>
    <lineage>
        <taxon>Eukaryota</taxon>
        <taxon>Fungi</taxon>
        <taxon>Dikarya</taxon>
        <taxon>Ascomycota</taxon>
        <taxon>Pezizomycotina</taxon>
        <taxon>Sordariomycetes</taxon>
        <taxon>Sordariomycetidae</taxon>
        <taxon>Ophiostomatales</taxon>
        <taxon>Ophiostomataceae</taxon>
        <taxon>Sporothrix</taxon>
    </lineage>
</organism>
<dbReference type="EMBL" id="CAWUHB010000009">
    <property type="protein sequence ID" value="CAK7214759.1"/>
    <property type="molecule type" value="Genomic_DNA"/>
</dbReference>
<proteinExistence type="predicted"/>
<accession>A0ABP0B5B2</accession>
<evidence type="ECO:0000313" key="2">
    <source>
        <dbReference type="Proteomes" id="UP001642405"/>
    </source>
</evidence>
<name>A0ABP0B5B2_9PEZI</name>
<evidence type="ECO:0000313" key="1">
    <source>
        <dbReference type="EMBL" id="CAK7214759.1"/>
    </source>
</evidence>
<comment type="caution">
    <text evidence="1">The sequence shown here is derived from an EMBL/GenBank/DDBJ whole genome shotgun (WGS) entry which is preliminary data.</text>
</comment>
<keyword evidence="2" id="KW-1185">Reference proteome</keyword>
<evidence type="ECO:0008006" key="3">
    <source>
        <dbReference type="Google" id="ProtNLM"/>
    </source>
</evidence>
<reference evidence="1 2" key="1">
    <citation type="submission" date="2024-01" db="EMBL/GenBank/DDBJ databases">
        <authorList>
            <person name="Allen C."/>
            <person name="Tagirdzhanova G."/>
        </authorList>
    </citation>
    <scope>NUCLEOTIDE SEQUENCE [LARGE SCALE GENOMIC DNA]</scope>
</reference>
<sequence length="218" mass="24742">MASLCVLGDVTAACSLASRIHRSYCESSDFEQAKYNHLNEQIKLMRLQLDALSDLISDHCELGEQLSSLYDDMHPHSIQVEDPDNWDNWDNWDKWDIVNSCTSCSASHTGYVDRHAVPRSSHKQTDFASSHNFWNISENGPRVLDTDLLSYIDKMDGLKSNAKNARSMEARETQLWATLNSSSSLHDCRHRLCSNGRMKSMAKVHHQTACPDDDELLV</sequence>